<sequence length="718" mass="80543">MATIGNLTNVTIGNITNAMVGNAENNLFYLDGYRNGSLFDQRYNGSQIWYDPVAYPDPYPGNDHDQLVDISILHDNLAALIFNASLLVAPKRSKLSYSLDDSEVILESVLPLARTILDGTVDRIPVACMYPLSGQYDTLVRSLFYILLVASLLFRRHNWLATAALGSAMTYAATSAIHLFILLAKYRFDPLNELFSVTDAESATKYGDPDIFGIFPILAFSAVMVTPVLNWSSTVRKSKAQPVVIYWGILIIAALIPATIYMSRCLYTSWTISGSTWVFDKSLSYIACQPGCIDGDELLSAGDFSRCDCTDFCPLISPKSPLRRGGNMVAILSEKLSLKTQDSSTFLRVWKVSLAAVAMVLAQLIFSILTGGSSQVEVRAWVFEFLNGDGEQQKKLLQKTRQILAAFLAGSLYVGAIFIAVLCPLIGVLTIVLNELLIQSIPRSEHSDAVGAWASWVGTGFVITAGLIIRYHESWWTTVIIGLETIWLKYAYARDKENKDFEQLGNSRLRGNPRQLRSRVKTFFEEVISPFVHLWTAIRVGIWVLKANTRFFLDWCKNPVDESRFGPIELEKRWLKRPEKPQCKCAMCGHAWDQRADRDEVDEIEAIISKRVQRYNKRVKQWLGDGYEVVKTEDAIPSQGHGQQQDDALEGLVKYSRKRVKRRVGSGYDIVRVGERELDTLRSRSDDTISPSMTSTEQQQHRGSISRKPVPSVHRSPS</sequence>
<dbReference type="OrthoDB" id="3021074at2759"/>
<evidence type="ECO:0000256" key="1">
    <source>
        <dbReference type="SAM" id="MobiDB-lite"/>
    </source>
</evidence>
<feature type="transmembrane region" description="Helical" evidence="2">
    <location>
        <begin position="211"/>
        <end position="231"/>
    </location>
</feature>
<feature type="region of interest" description="Disordered" evidence="1">
    <location>
        <begin position="681"/>
        <end position="718"/>
    </location>
</feature>
<feature type="transmembrane region" description="Helical" evidence="2">
    <location>
        <begin position="161"/>
        <end position="184"/>
    </location>
</feature>
<feature type="transmembrane region" description="Helical" evidence="2">
    <location>
        <begin position="403"/>
        <end position="433"/>
    </location>
</feature>
<feature type="transmembrane region" description="Helical" evidence="2">
    <location>
        <begin position="243"/>
        <end position="262"/>
    </location>
</feature>
<feature type="compositionally biased region" description="Polar residues" evidence="1">
    <location>
        <begin position="688"/>
        <end position="703"/>
    </location>
</feature>
<name>A0A6A5YB16_9PEZI</name>
<feature type="transmembrane region" description="Helical" evidence="2">
    <location>
        <begin position="349"/>
        <end position="369"/>
    </location>
</feature>
<keyword evidence="2" id="KW-0812">Transmembrane</keyword>
<evidence type="ECO:0000313" key="3">
    <source>
        <dbReference type="EMBL" id="KAF2088809.1"/>
    </source>
</evidence>
<keyword evidence="2" id="KW-1133">Transmembrane helix</keyword>
<evidence type="ECO:0000313" key="4">
    <source>
        <dbReference type="Proteomes" id="UP000799776"/>
    </source>
</evidence>
<proteinExistence type="predicted"/>
<dbReference type="EMBL" id="ML978715">
    <property type="protein sequence ID" value="KAF2088809.1"/>
    <property type="molecule type" value="Genomic_DNA"/>
</dbReference>
<protein>
    <submittedName>
        <fullName evidence="3">Uncharacterized protein</fullName>
    </submittedName>
</protein>
<evidence type="ECO:0000256" key="2">
    <source>
        <dbReference type="SAM" id="Phobius"/>
    </source>
</evidence>
<keyword evidence="2" id="KW-0472">Membrane</keyword>
<dbReference type="AlphaFoldDB" id="A0A6A5YB16"/>
<dbReference type="Proteomes" id="UP000799776">
    <property type="component" value="Unassembled WGS sequence"/>
</dbReference>
<gene>
    <name evidence="3" type="ORF">K490DRAFT_64022</name>
</gene>
<reference evidence="3" key="1">
    <citation type="journal article" date="2020" name="Stud. Mycol.">
        <title>101 Dothideomycetes genomes: a test case for predicting lifestyles and emergence of pathogens.</title>
        <authorList>
            <person name="Haridas S."/>
            <person name="Albert R."/>
            <person name="Binder M."/>
            <person name="Bloem J."/>
            <person name="Labutti K."/>
            <person name="Salamov A."/>
            <person name="Andreopoulos B."/>
            <person name="Baker S."/>
            <person name="Barry K."/>
            <person name="Bills G."/>
            <person name="Bluhm B."/>
            <person name="Cannon C."/>
            <person name="Castanera R."/>
            <person name="Culley D."/>
            <person name="Daum C."/>
            <person name="Ezra D."/>
            <person name="Gonzalez J."/>
            <person name="Henrissat B."/>
            <person name="Kuo A."/>
            <person name="Liang C."/>
            <person name="Lipzen A."/>
            <person name="Lutzoni F."/>
            <person name="Magnuson J."/>
            <person name="Mondo S."/>
            <person name="Nolan M."/>
            <person name="Ohm R."/>
            <person name="Pangilinan J."/>
            <person name="Park H.-J."/>
            <person name="Ramirez L."/>
            <person name="Alfaro M."/>
            <person name="Sun H."/>
            <person name="Tritt A."/>
            <person name="Yoshinaga Y."/>
            <person name="Zwiers L.-H."/>
            <person name="Turgeon B."/>
            <person name="Goodwin S."/>
            <person name="Spatafora J."/>
            <person name="Crous P."/>
            <person name="Grigoriev I."/>
        </authorList>
    </citation>
    <scope>NUCLEOTIDE SEQUENCE</scope>
    <source>
        <strain evidence="3">CBS 121410</strain>
    </source>
</reference>
<keyword evidence="4" id="KW-1185">Reference proteome</keyword>
<feature type="transmembrane region" description="Helical" evidence="2">
    <location>
        <begin position="453"/>
        <end position="471"/>
    </location>
</feature>
<accession>A0A6A5YB16</accession>
<organism evidence="3 4">
    <name type="scientific">Saccharata proteae CBS 121410</name>
    <dbReference type="NCBI Taxonomy" id="1314787"/>
    <lineage>
        <taxon>Eukaryota</taxon>
        <taxon>Fungi</taxon>
        <taxon>Dikarya</taxon>
        <taxon>Ascomycota</taxon>
        <taxon>Pezizomycotina</taxon>
        <taxon>Dothideomycetes</taxon>
        <taxon>Dothideomycetes incertae sedis</taxon>
        <taxon>Botryosphaeriales</taxon>
        <taxon>Saccharataceae</taxon>
        <taxon>Saccharata</taxon>
    </lineage>
</organism>